<reference evidence="3 4" key="1">
    <citation type="submission" date="2015-02" db="EMBL/GenBank/DDBJ databases">
        <title>Draft genome of a novel marine cyanobacterium (Chroococcales) isolated from South Atlantic Ocean.</title>
        <authorList>
            <person name="Rigonato J."/>
            <person name="Alvarenga D.O."/>
            <person name="Branco L.H."/>
            <person name="Varani A.M."/>
            <person name="Brandini F.P."/>
            <person name="Fiore M.F."/>
        </authorList>
    </citation>
    <scope>NUCLEOTIDE SEQUENCE [LARGE SCALE GENOMIC DNA]</scope>
    <source>
        <strain evidence="3 4">CENA595</strain>
    </source>
</reference>
<organism evidence="3 4">
    <name type="scientific">Aliterella atlantica CENA595</name>
    <dbReference type="NCBI Taxonomy" id="1618023"/>
    <lineage>
        <taxon>Bacteria</taxon>
        <taxon>Bacillati</taxon>
        <taxon>Cyanobacteriota</taxon>
        <taxon>Cyanophyceae</taxon>
        <taxon>Chroococcidiopsidales</taxon>
        <taxon>Aliterellaceae</taxon>
        <taxon>Aliterella</taxon>
    </lineage>
</organism>
<proteinExistence type="predicted"/>
<keyword evidence="1" id="KW-0812">Transmembrane</keyword>
<dbReference type="EMBL" id="JYON01000002">
    <property type="protein sequence ID" value="KJH73212.1"/>
    <property type="molecule type" value="Genomic_DNA"/>
</dbReference>
<comment type="caution">
    <text evidence="3">The sequence shown here is derived from an EMBL/GenBank/DDBJ whole genome shotgun (WGS) entry which is preliminary data.</text>
</comment>
<evidence type="ECO:0008006" key="5">
    <source>
        <dbReference type="Google" id="ProtNLM"/>
    </source>
</evidence>
<feature type="signal peptide" evidence="2">
    <location>
        <begin position="1"/>
        <end position="20"/>
    </location>
</feature>
<accession>A0A0D8ZXW2</accession>
<evidence type="ECO:0000313" key="3">
    <source>
        <dbReference type="EMBL" id="KJH73212.1"/>
    </source>
</evidence>
<dbReference type="AlphaFoldDB" id="A0A0D8ZXW2"/>
<keyword evidence="4" id="KW-1185">Reference proteome</keyword>
<dbReference type="Proteomes" id="UP000032452">
    <property type="component" value="Unassembled WGS sequence"/>
</dbReference>
<feature type="transmembrane region" description="Helical" evidence="1">
    <location>
        <begin position="169"/>
        <end position="189"/>
    </location>
</feature>
<keyword evidence="1" id="KW-1133">Transmembrane helix</keyword>
<dbReference type="STRING" id="1618023.UH38_02575"/>
<evidence type="ECO:0000313" key="4">
    <source>
        <dbReference type="Proteomes" id="UP000032452"/>
    </source>
</evidence>
<name>A0A0D8ZXW2_9CYAN</name>
<protein>
    <recommendedName>
        <fullName evidence="5">Transketolase</fullName>
    </recommendedName>
</protein>
<sequence>MTSLGWVLFLCASISLPVNAHETERTGNVGATLHIEPDDSPRAGETALTWFALTQRGGKIIPLEQCNCQLALYPKPHQEGTAPLQQPQLKAVSVSRYENIPGADITFPAAGAYELELTGAPKAGANFPAFKLEFDVNVAPGAAAPSASAAPVPAATTPVAESSDRQPTWLTPAIAIAVILTPAIAWLVWRNLNANQKN</sequence>
<gene>
    <name evidence="3" type="ORF">UH38_02575</name>
</gene>
<dbReference type="PATRIC" id="fig|1618023.3.peg.4980"/>
<evidence type="ECO:0000256" key="1">
    <source>
        <dbReference type="SAM" id="Phobius"/>
    </source>
</evidence>
<feature type="chain" id="PRO_5002337348" description="Transketolase" evidence="2">
    <location>
        <begin position="21"/>
        <end position="198"/>
    </location>
</feature>
<evidence type="ECO:0000256" key="2">
    <source>
        <dbReference type="SAM" id="SignalP"/>
    </source>
</evidence>
<keyword evidence="1" id="KW-0472">Membrane</keyword>
<keyword evidence="2" id="KW-0732">Signal</keyword>